<feature type="transmembrane region" description="Helical" evidence="1">
    <location>
        <begin position="6"/>
        <end position="23"/>
    </location>
</feature>
<dbReference type="EMBL" id="BK015264">
    <property type="protein sequence ID" value="DAD98587.1"/>
    <property type="molecule type" value="Genomic_DNA"/>
</dbReference>
<keyword evidence="1" id="KW-1133">Transmembrane helix</keyword>
<keyword evidence="1" id="KW-0812">Transmembrane</keyword>
<protein>
    <submittedName>
        <fullName evidence="2">Uncharacterized protein</fullName>
    </submittedName>
</protein>
<accession>A0A8S5NX95</accession>
<sequence>MNIFTILILTEILIAIFGAWCILNEEKLIKFEDKLSKRIKEKIAHK</sequence>
<proteinExistence type="predicted"/>
<keyword evidence="1" id="KW-0472">Membrane</keyword>
<reference evidence="2" key="1">
    <citation type="journal article" date="2021" name="Proc. Natl. Acad. Sci. U.S.A.">
        <title>A Catalog of Tens of Thousands of Viruses from Human Metagenomes Reveals Hidden Associations with Chronic Diseases.</title>
        <authorList>
            <person name="Tisza M.J."/>
            <person name="Buck C.B."/>
        </authorList>
    </citation>
    <scope>NUCLEOTIDE SEQUENCE</scope>
    <source>
        <strain evidence="2">CtTnV63</strain>
    </source>
</reference>
<name>A0A8S5NX95_9CAUD</name>
<evidence type="ECO:0000313" key="2">
    <source>
        <dbReference type="EMBL" id="DAD98587.1"/>
    </source>
</evidence>
<evidence type="ECO:0000256" key="1">
    <source>
        <dbReference type="SAM" id="Phobius"/>
    </source>
</evidence>
<organism evidence="2">
    <name type="scientific">Siphoviridae sp. ctTnV63</name>
    <dbReference type="NCBI Taxonomy" id="2825523"/>
    <lineage>
        <taxon>Viruses</taxon>
        <taxon>Duplodnaviria</taxon>
        <taxon>Heunggongvirae</taxon>
        <taxon>Uroviricota</taxon>
        <taxon>Caudoviricetes</taxon>
    </lineage>
</organism>